<keyword evidence="1" id="KW-0677">Repeat</keyword>
<keyword evidence="7" id="KW-1185">Reference proteome</keyword>
<evidence type="ECO:0000256" key="2">
    <source>
        <dbReference type="ARBA" id="ARBA00023004"/>
    </source>
</evidence>
<dbReference type="SUPFAM" id="SSF117281">
    <property type="entry name" value="Kelch motif"/>
    <property type="match status" value="1"/>
</dbReference>
<keyword evidence="4" id="KW-0472">Membrane</keyword>
<keyword evidence="2" id="KW-0408">Iron</keyword>
<comment type="caution">
    <text evidence="6">The sequence shown here is derived from an EMBL/GenBank/DDBJ whole genome shotgun (WGS) entry which is preliminary data.</text>
</comment>
<evidence type="ECO:0008006" key="8">
    <source>
        <dbReference type="Google" id="ProtNLM"/>
    </source>
</evidence>
<evidence type="ECO:0000256" key="3">
    <source>
        <dbReference type="SAM" id="MobiDB-lite"/>
    </source>
</evidence>
<dbReference type="AlphaFoldDB" id="A0A553HIN7"/>
<feature type="compositionally biased region" description="Basic and acidic residues" evidence="3">
    <location>
        <begin position="633"/>
        <end position="644"/>
    </location>
</feature>
<dbReference type="InterPro" id="IPR015915">
    <property type="entry name" value="Kelch-typ_b-propeller"/>
</dbReference>
<proteinExistence type="predicted"/>
<evidence type="ECO:0000256" key="1">
    <source>
        <dbReference type="ARBA" id="ARBA00022737"/>
    </source>
</evidence>
<feature type="region of interest" description="Disordered" evidence="3">
    <location>
        <begin position="501"/>
        <end position="570"/>
    </location>
</feature>
<dbReference type="PANTHER" id="PTHR47435:SF4">
    <property type="entry name" value="KELCH REPEAT PROTEIN (AFU_ORTHOLOGUE AFUA_5G12780)"/>
    <property type="match status" value="1"/>
</dbReference>
<sequence>MKGRCSPFVLLAVWGALGRLGIIAREIKSRDDVNGSGIPSAHDFVRRGCHTVAVLGDYLYVDGGQITERVNDSAPADSPSFDVTTTWSINLTEAWTAETVPLRSIPKTAPLLSKQTHWIDSSTNSLYTWGGFTSDGSSPSHGLWRFQADGSGGGSWTQVTQRDYASFSKMKGTFGSAFTQTKDAGFAFGGAVTKSSDDTIAKTIPGYATPGLISYDFQTGEWENSTTSSYGGYGTSLNARAEYIPFGPNGQLIFLGGAESPVDATNETIVETSWNRLTIVDPVTKQWHTQMTSGTKPPTIESHCSVGVPGPNGTYEIFLYGGVSDQLRDTSPQVYVLSLPGFVFFEGPTDAPPRSDHQCAIVGKGQRQMLSMGGVDGENRTFTAPTTADPWPYGIGILDMTELKWTDSYDPNAPAYDSPDVVKQWYAAGNLENMHWDSPEVQAIFMKDPAPAPAPTQSAVAATGAHSTGVIVGGAVGGVLGVAAIGMMSFMLVRRSRRMRVDTPDSSHRQLAPAESSDQEEIAEYKPEPWPKDDRGPRYASYSTNSTLSGGGGGGGMLHSPSISPQPYSLPHPQRLTNTHKSHMTWLSELSGHQDGIVPIRGGELPGTEPQVGELMDSNMQWAHELPAPLESPRTELPDRKYSQ</sequence>
<dbReference type="SUPFAM" id="SSF50965">
    <property type="entry name" value="Galactose oxidase, central domain"/>
    <property type="match status" value="1"/>
</dbReference>
<feature type="signal peptide" evidence="5">
    <location>
        <begin position="1"/>
        <end position="24"/>
    </location>
</feature>
<dbReference type="Proteomes" id="UP000319160">
    <property type="component" value="Unassembled WGS sequence"/>
</dbReference>
<feature type="chain" id="PRO_5021901916" description="Kelch repeat protein" evidence="5">
    <location>
        <begin position="25"/>
        <end position="644"/>
    </location>
</feature>
<keyword evidence="4" id="KW-1133">Transmembrane helix</keyword>
<dbReference type="PANTHER" id="PTHR47435">
    <property type="entry name" value="KELCH REPEAT PROTEIN (AFU_ORTHOLOGUE AFUA_5G12780)"/>
    <property type="match status" value="1"/>
</dbReference>
<dbReference type="STRING" id="2512241.A0A553HIN7"/>
<dbReference type="OrthoDB" id="540004at2759"/>
<name>A0A553HIN7_9PEZI</name>
<feature type="compositionally biased region" description="Basic and acidic residues" evidence="3">
    <location>
        <begin position="523"/>
        <end position="537"/>
    </location>
</feature>
<protein>
    <recommendedName>
        <fullName evidence="8">Kelch repeat protein</fullName>
    </recommendedName>
</protein>
<dbReference type="EMBL" id="VFLP01000118">
    <property type="protein sequence ID" value="TRX87815.1"/>
    <property type="molecule type" value="Genomic_DNA"/>
</dbReference>
<reference evidence="7" key="1">
    <citation type="submission" date="2019-06" db="EMBL/GenBank/DDBJ databases">
        <title>Draft genome sequence of the griseofulvin-producing fungus Xylaria cubensis strain G536.</title>
        <authorList>
            <person name="Mead M.E."/>
            <person name="Raja H.A."/>
            <person name="Steenwyk J.L."/>
            <person name="Knowles S.L."/>
            <person name="Oberlies N.H."/>
            <person name="Rokas A."/>
        </authorList>
    </citation>
    <scope>NUCLEOTIDE SEQUENCE [LARGE SCALE GENOMIC DNA]</scope>
    <source>
        <strain evidence="7">G536</strain>
    </source>
</reference>
<dbReference type="InterPro" id="IPR011043">
    <property type="entry name" value="Gal_Oxase/kelch_b-propeller"/>
</dbReference>
<organism evidence="6 7">
    <name type="scientific">Xylaria flabelliformis</name>
    <dbReference type="NCBI Taxonomy" id="2512241"/>
    <lineage>
        <taxon>Eukaryota</taxon>
        <taxon>Fungi</taxon>
        <taxon>Dikarya</taxon>
        <taxon>Ascomycota</taxon>
        <taxon>Pezizomycotina</taxon>
        <taxon>Sordariomycetes</taxon>
        <taxon>Xylariomycetidae</taxon>
        <taxon>Xylariales</taxon>
        <taxon>Xylariaceae</taxon>
        <taxon>Xylaria</taxon>
    </lineage>
</organism>
<evidence type="ECO:0000313" key="7">
    <source>
        <dbReference type="Proteomes" id="UP000319160"/>
    </source>
</evidence>
<evidence type="ECO:0000256" key="5">
    <source>
        <dbReference type="SAM" id="SignalP"/>
    </source>
</evidence>
<dbReference type="GO" id="GO:0019760">
    <property type="term" value="P:glucosinolate metabolic process"/>
    <property type="evidence" value="ECO:0007669"/>
    <property type="project" value="UniProtKB-ARBA"/>
</dbReference>
<gene>
    <name evidence="6" type="ORF">FHL15_011293</name>
</gene>
<keyword evidence="4" id="KW-0812">Transmembrane</keyword>
<accession>A0A553HIN7</accession>
<feature type="region of interest" description="Disordered" evidence="3">
    <location>
        <begin position="617"/>
        <end position="644"/>
    </location>
</feature>
<evidence type="ECO:0000256" key="4">
    <source>
        <dbReference type="SAM" id="Phobius"/>
    </source>
</evidence>
<dbReference type="Gene3D" id="2.120.10.80">
    <property type="entry name" value="Kelch-type beta propeller"/>
    <property type="match status" value="1"/>
</dbReference>
<evidence type="ECO:0000313" key="6">
    <source>
        <dbReference type="EMBL" id="TRX87815.1"/>
    </source>
</evidence>
<keyword evidence="5" id="KW-0732">Signal</keyword>
<feature type="transmembrane region" description="Helical" evidence="4">
    <location>
        <begin position="470"/>
        <end position="493"/>
    </location>
</feature>